<feature type="transmembrane region" description="Helical" evidence="12">
    <location>
        <begin position="32"/>
        <end position="50"/>
    </location>
</feature>
<evidence type="ECO:0000256" key="7">
    <source>
        <dbReference type="ARBA" id="ARBA00022949"/>
    </source>
</evidence>
<keyword evidence="7" id="KW-0965">Cell junction</keyword>
<dbReference type="GO" id="GO:0034220">
    <property type="term" value="P:monoatomic ion transmembrane transport"/>
    <property type="evidence" value="ECO:0007669"/>
    <property type="project" value="UniProtKB-KW"/>
</dbReference>
<comment type="similarity">
    <text evidence="12">Belongs to the pannexin family.</text>
</comment>
<keyword evidence="4" id="KW-1003">Cell membrane</keyword>
<gene>
    <name evidence="12" type="primary">inx</name>
    <name evidence="13" type="ORF">QYM36_014366</name>
</gene>
<feature type="transmembrane region" description="Helical" evidence="12">
    <location>
        <begin position="268"/>
        <end position="291"/>
    </location>
</feature>
<keyword evidence="5 12" id="KW-0812">Transmembrane</keyword>
<keyword evidence="14" id="KW-1185">Reference proteome</keyword>
<dbReference type="GO" id="GO:0005243">
    <property type="term" value="F:gap junction channel activity"/>
    <property type="evidence" value="ECO:0007669"/>
    <property type="project" value="TreeGrafter"/>
</dbReference>
<name>A0AA88HEB4_ARTSF</name>
<evidence type="ECO:0000256" key="11">
    <source>
        <dbReference type="ARBA" id="ARBA00023303"/>
    </source>
</evidence>
<dbReference type="AlphaFoldDB" id="A0AA88HEB4"/>
<comment type="subcellular location">
    <subcellularLocation>
        <location evidence="1">Cell junction</location>
        <location evidence="1">Gap junction</location>
    </subcellularLocation>
    <subcellularLocation>
        <location evidence="2 12">Cell membrane</location>
        <topology evidence="2 12">Multi-pass membrane protein</topology>
    </subcellularLocation>
</comment>
<dbReference type="GO" id="GO:0007602">
    <property type="term" value="P:phototransduction"/>
    <property type="evidence" value="ECO:0007669"/>
    <property type="project" value="TreeGrafter"/>
</dbReference>
<evidence type="ECO:0000313" key="14">
    <source>
        <dbReference type="Proteomes" id="UP001187531"/>
    </source>
</evidence>
<dbReference type="PRINTS" id="PR01262">
    <property type="entry name" value="INNEXIN"/>
</dbReference>
<dbReference type="Pfam" id="PF00876">
    <property type="entry name" value="Innexin"/>
    <property type="match status" value="1"/>
</dbReference>
<proteinExistence type="inferred from homology"/>
<comment type="function">
    <text evidence="12">Structural component of the gap junctions.</text>
</comment>
<keyword evidence="6" id="KW-0303">Gap junction</keyword>
<keyword evidence="10 12" id="KW-0472">Membrane</keyword>
<organism evidence="13 14">
    <name type="scientific">Artemia franciscana</name>
    <name type="common">Brine shrimp</name>
    <name type="synonym">Artemia sanfranciscana</name>
    <dbReference type="NCBI Taxonomy" id="6661"/>
    <lineage>
        <taxon>Eukaryota</taxon>
        <taxon>Metazoa</taxon>
        <taxon>Ecdysozoa</taxon>
        <taxon>Arthropoda</taxon>
        <taxon>Crustacea</taxon>
        <taxon>Branchiopoda</taxon>
        <taxon>Anostraca</taxon>
        <taxon>Artemiidae</taxon>
        <taxon>Artemia</taxon>
    </lineage>
</organism>
<accession>A0AA88HEB4</accession>
<feature type="transmembrane region" description="Helical" evidence="12">
    <location>
        <begin position="111"/>
        <end position="133"/>
    </location>
</feature>
<evidence type="ECO:0000256" key="8">
    <source>
        <dbReference type="ARBA" id="ARBA00022989"/>
    </source>
</evidence>
<evidence type="ECO:0000256" key="2">
    <source>
        <dbReference type="ARBA" id="ARBA00004651"/>
    </source>
</evidence>
<keyword evidence="9 12" id="KW-0406">Ion transport</keyword>
<reference evidence="13" key="1">
    <citation type="submission" date="2023-07" db="EMBL/GenBank/DDBJ databases">
        <title>Chromosome-level genome assembly of Artemia franciscana.</title>
        <authorList>
            <person name="Jo E."/>
        </authorList>
    </citation>
    <scope>NUCLEOTIDE SEQUENCE</scope>
    <source>
        <tissue evidence="13">Whole body</tissue>
    </source>
</reference>
<dbReference type="EMBL" id="JAVRJZ010000018">
    <property type="protein sequence ID" value="KAK2708739.1"/>
    <property type="molecule type" value="Genomic_DNA"/>
</dbReference>
<dbReference type="InterPro" id="IPR000990">
    <property type="entry name" value="Innexin"/>
</dbReference>
<sequence>MISYFNSLKSFIENFVYQVTIDNFIFKLHYKVTASMLALFSIIGTLNQFVGDPIDCLDHPQINSQLLDEYCWIHSTFIDHAKMNGTMGVHFPAPGIVNHRDGEGETFKVTYYPFVCLVHFLMACLLCIPYWIWMLWENGIVKGWVQQLRSPVIAEETKKDEINRLVQAYKKRFKNNNIYAWIYLFCEFLNCLGVILVIYLLDIFLGYKFYNYGFEIWKFSTNKTEVNPMIKLFPTVTQCIYRKYGPTGTIEKLSTLCVLPLNIINGRVYAFLWFWLVIVEILSIISFLYRIATFCFKWVRRCSLRARSTFINGEDINWIIKECKVGDWFFLLLLAKNMEHLAFKEFISSFKKALPTDKISSQSHV</sequence>
<keyword evidence="8 12" id="KW-1133">Transmembrane helix</keyword>
<dbReference type="PANTHER" id="PTHR11893:SF41">
    <property type="entry name" value="INNEXIN INX2"/>
    <property type="match status" value="1"/>
</dbReference>
<evidence type="ECO:0000256" key="6">
    <source>
        <dbReference type="ARBA" id="ARBA00022868"/>
    </source>
</evidence>
<evidence type="ECO:0000256" key="1">
    <source>
        <dbReference type="ARBA" id="ARBA00004610"/>
    </source>
</evidence>
<evidence type="ECO:0000313" key="13">
    <source>
        <dbReference type="EMBL" id="KAK2708739.1"/>
    </source>
</evidence>
<evidence type="ECO:0000256" key="3">
    <source>
        <dbReference type="ARBA" id="ARBA00022448"/>
    </source>
</evidence>
<dbReference type="PROSITE" id="PS51013">
    <property type="entry name" value="PANNEXIN"/>
    <property type="match status" value="1"/>
</dbReference>
<keyword evidence="3 12" id="KW-0813">Transport</keyword>
<evidence type="ECO:0000256" key="5">
    <source>
        <dbReference type="ARBA" id="ARBA00022692"/>
    </source>
</evidence>
<dbReference type="GO" id="GO:0005921">
    <property type="term" value="C:gap junction"/>
    <property type="evidence" value="ECO:0007669"/>
    <property type="project" value="UniProtKB-SubCell"/>
</dbReference>
<feature type="transmembrane region" description="Helical" evidence="12">
    <location>
        <begin position="178"/>
        <end position="201"/>
    </location>
</feature>
<keyword evidence="11 12" id="KW-0407">Ion channel</keyword>
<protein>
    <recommendedName>
        <fullName evidence="12">Innexin</fullName>
    </recommendedName>
</protein>
<dbReference type="PANTHER" id="PTHR11893">
    <property type="entry name" value="INNEXIN"/>
    <property type="match status" value="1"/>
</dbReference>
<evidence type="ECO:0000256" key="9">
    <source>
        <dbReference type="ARBA" id="ARBA00023065"/>
    </source>
</evidence>
<evidence type="ECO:0000256" key="12">
    <source>
        <dbReference type="RuleBase" id="RU010713"/>
    </source>
</evidence>
<dbReference type="GO" id="GO:0005886">
    <property type="term" value="C:plasma membrane"/>
    <property type="evidence" value="ECO:0007669"/>
    <property type="project" value="UniProtKB-SubCell"/>
</dbReference>
<dbReference type="Proteomes" id="UP001187531">
    <property type="component" value="Unassembled WGS sequence"/>
</dbReference>
<evidence type="ECO:0000256" key="10">
    <source>
        <dbReference type="ARBA" id="ARBA00023136"/>
    </source>
</evidence>
<evidence type="ECO:0000256" key="4">
    <source>
        <dbReference type="ARBA" id="ARBA00022475"/>
    </source>
</evidence>
<comment type="caution">
    <text evidence="13">The sequence shown here is derived from an EMBL/GenBank/DDBJ whole genome shotgun (WGS) entry which is preliminary data.</text>
</comment>